<keyword evidence="8 10" id="KW-0472">Membrane</keyword>
<dbReference type="SUPFAM" id="SSF52540">
    <property type="entry name" value="P-loop containing nucleoside triphosphate hydrolases"/>
    <property type="match status" value="1"/>
</dbReference>
<dbReference type="EMBL" id="FN649740">
    <property type="protein sequence ID" value="CBN74788.1"/>
    <property type="molecule type" value="Genomic_DNA"/>
</dbReference>
<protein>
    <submittedName>
        <fullName evidence="13">Uncharacterized protein</fullName>
    </submittedName>
</protein>
<dbReference type="InParanoid" id="D8LMY7"/>
<evidence type="ECO:0000313" key="14">
    <source>
        <dbReference type="Proteomes" id="UP000002630"/>
    </source>
</evidence>
<keyword evidence="6" id="KW-0067">ATP-binding</keyword>
<keyword evidence="3 10" id="KW-0812">Transmembrane</keyword>
<dbReference type="OrthoDB" id="6500128at2759"/>
<dbReference type="SUPFAM" id="SSF90123">
    <property type="entry name" value="ABC transporter transmembrane region"/>
    <property type="match status" value="1"/>
</dbReference>
<gene>
    <name evidence="13" type="ORF">Esi_0041_0161</name>
</gene>
<dbReference type="CDD" id="cd03244">
    <property type="entry name" value="ABCC_MRP_domain2"/>
    <property type="match status" value="1"/>
</dbReference>
<dbReference type="InterPro" id="IPR011527">
    <property type="entry name" value="ABC1_TM_dom"/>
</dbReference>
<feature type="transmembrane region" description="Helical" evidence="10">
    <location>
        <begin position="66"/>
        <end position="88"/>
    </location>
</feature>
<feature type="domain" description="ABC transmembrane type-1" evidence="12">
    <location>
        <begin position="30"/>
        <end position="275"/>
    </location>
</feature>
<dbReference type="PANTHER" id="PTHR24223:SF443">
    <property type="entry name" value="MULTIDRUG-RESISTANCE LIKE PROTEIN 1, ISOFORM I"/>
    <property type="match status" value="1"/>
</dbReference>
<proteinExistence type="predicted"/>
<evidence type="ECO:0000256" key="1">
    <source>
        <dbReference type="ARBA" id="ARBA00004128"/>
    </source>
</evidence>
<evidence type="ECO:0000256" key="9">
    <source>
        <dbReference type="SAM" id="MobiDB-lite"/>
    </source>
</evidence>
<evidence type="ECO:0000256" key="2">
    <source>
        <dbReference type="ARBA" id="ARBA00022448"/>
    </source>
</evidence>
<dbReference type="InterPro" id="IPR027417">
    <property type="entry name" value="P-loop_NTPase"/>
</dbReference>
<dbReference type="Pfam" id="PF00664">
    <property type="entry name" value="ABC_membrane"/>
    <property type="match status" value="1"/>
</dbReference>
<dbReference type="InterPro" id="IPR044726">
    <property type="entry name" value="ABCC_6TM_D2"/>
</dbReference>
<dbReference type="CDD" id="cd18580">
    <property type="entry name" value="ABC_6TM_ABCC_D2"/>
    <property type="match status" value="1"/>
</dbReference>
<keyword evidence="7 10" id="KW-1133">Transmembrane helix</keyword>
<keyword evidence="14" id="KW-1185">Reference proteome</keyword>
<evidence type="ECO:0000256" key="3">
    <source>
        <dbReference type="ARBA" id="ARBA00022692"/>
    </source>
</evidence>
<dbReference type="GO" id="GO:0005524">
    <property type="term" value="F:ATP binding"/>
    <property type="evidence" value="ECO:0007669"/>
    <property type="project" value="UniProtKB-KW"/>
</dbReference>
<comment type="subcellular location">
    <subcellularLocation>
        <location evidence="1">Vacuole membrane</location>
        <topology evidence="1">Multi-pass membrane protein</topology>
    </subcellularLocation>
</comment>
<evidence type="ECO:0000256" key="4">
    <source>
        <dbReference type="ARBA" id="ARBA00022737"/>
    </source>
</evidence>
<evidence type="ECO:0000256" key="10">
    <source>
        <dbReference type="SAM" id="Phobius"/>
    </source>
</evidence>
<feature type="compositionally biased region" description="Pro residues" evidence="9">
    <location>
        <begin position="575"/>
        <end position="585"/>
    </location>
</feature>
<dbReference type="FunFam" id="3.40.50.300:FF:000630">
    <property type="entry name" value="ATP-binding cassette (ABC) transporter, putative"/>
    <property type="match status" value="1"/>
</dbReference>
<dbReference type="InterPro" id="IPR036640">
    <property type="entry name" value="ABC1_TM_sf"/>
</dbReference>
<dbReference type="PANTHER" id="PTHR24223">
    <property type="entry name" value="ATP-BINDING CASSETTE SUB-FAMILY C"/>
    <property type="match status" value="1"/>
</dbReference>
<dbReference type="InterPro" id="IPR003439">
    <property type="entry name" value="ABC_transporter-like_ATP-bd"/>
</dbReference>
<evidence type="ECO:0000259" key="12">
    <source>
        <dbReference type="PROSITE" id="PS50929"/>
    </source>
</evidence>
<dbReference type="InterPro" id="IPR003593">
    <property type="entry name" value="AAA+_ATPase"/>
</dbReference>
<keyword evidence="5" id="KW-0547">Nucleotide-binding</keyword>
<dbReference type="OMA" id="RENWWSA"/>
<dbReference type="SMART" id="SM00382">
    <property type="entry name" value="AAA"/>
    <property type="match status" value="1"/>
</dbReference>
<accession>D8LMY7</accession>
<evidence type="ECO:0000313" key="13">
    <source>
        <dbReference type="EMBL" id="CBN74788.1"/>
    </source>
</evidence>
<dbReference type="Gene3D" id="1.20.1560.10">
    <property type="entry name" value="ABC transporter type 1, transmembrane domain"/>
    <property type="match status" value="2"/>
</dbReference>
<evidence type="ECO:0000256" key="6">
    <source>
        <dbReference type="ARBA" id="ARBA00022840"/>
    </source>
</evidence>
<dbReference type="PROSITE" id="PS50893">
    <property type="entry name" value="ABC_TRANSPORTER_2"/>
    <property type="match status" value="1"/>
</dbReference>
<dbReference type="PROSITE" id="PS00211">
    <property type="entry name" value="ABC_TRANSPORTER_1"/>
    <property type="match status" value="1"/>
</dbReference>
<reference evidence="13 14" key="1">
    <citation type="journal article" date="2010" name="Nature">
        <title>The Ectocarpus genome and the independent evolution of multicellularity in brown algae.</title>
        <authorList>
            <person name="Cock J.M."/>
            <person name="Sterck L."/>
            <person name="Rouze P."/>
            <person name="Scornet D."/>
            <person name="Allen A.E."/>
            <person name="Amoutzias G."/>
            <person name="Anthouard V."/>
            <person name="Artiguenave F."/>
            <person name="Aury J.M."/>
            <person name="Badger J.H."/>
            <person name="Beszteri B."/>
            <person name="Billiau K."/>
            <person name="Bonnet E."/>
            <person name="Bothwell J.H."/>
            <person name="Bowler C."/>
            <person name="Boyen C."/>
            <person name="Brownlee C."/>
            <person name="Carrano C.J."/>
            <person name="Charrier B."/>
            <person name="Cho G.Y."/>
            <person name="Coelho S.M."/>
            <person name="Collen J."/>
            <person name="Corre E."/>
            <person name="Da Silva C."/>
            <person name="Delage L."/>
            <person name="Delaroque N."/>
            <person name="Dittami S.M."/>
            <person name="Doulbeau S."/>
            <person name="Elias M."/>
            <person name="Farnham G."/>
            <person name="Gachon C.M."/>
            <person name="Gschloessl B."/>
            <person name="Heesch S."/>
            <person name="Jabbari K."/>
            <person name="Jubin C."/>
            <person name="Kawai H."/>
            <person name="Kimura K."/>
            <person name="Kloareg B."/>
            <person name="Kupper F.C."/>
            <person name="Lang D."/>
            <person name="Le Bail A."/>
            <person name="Leblanc C."/>
            <person name="Lerouge P."/>
            <person name="Lohr M."/>
            <person name="Lopez P.J."/>
            <person name="Martens C."/>
            <person name="Maumus F."/>
            <person name="Michel G."/>
            <person name="Miranda-Saavedra D."/>
            <person name="Morales J."/>
            <person name="Moreau H."/>
            <person name="Motomura T."/>
            <person name="Nagasato C."/>
            <person name="Napoli C.A."/>
            <person name="Nelson D.R."/>
            <person name="Nyvall-Collen P."/>
            <person name="Peters A.F."/>
            <person name="Pommier C."/>
            <person name="Potin P."/>
            <person name="Poulain J."/>
            <person name="Quesneville H."/>
            <person name="Read B."/>
            <person name="Rensing S.A."/>
            <person name="Ritter A."/>
            <person name="Rousvoal S."/>
            <person name="Samanta M."/>
            <person name="Samson G."/>
            <person name="Schroeder D.C."/>
            <person name="Segurens B."/>
            <person name="Strittmatter M."/>
            <person name="Tonon T."/>
            <person name="Tregear J.W."/>
            <person name="Valentin K."/>
            <person name="von Dassow P."/>
            <person name="Yamagishi T."/>
            <person name="Van de Peer Y."/>
            <person name="Wincker P."/>
        </authorList>
    </citation>
    <scope>NUCLEOTIDE SEQUENCE [LARGE SCALE GENOMIC DNA]</scope>
    <source>
        <strain evidence="14">Ec32 / CCAP1310/4</strain>
    </source>
</reference>
<dbReference type="GO" id="GO:0005774">
    <property type="term" value="C:vacuolar membrane"/>
    <property type="evidence" value="ECO:0007669"/>
    <property type="project" value="UniProtKB-SubCell"/>
</dbReference>
<feature type="domain" description="ABC transporter" evidence="11">
    <location>
        <begin position="312"/>
        <end position="551"/>
    </location>
</feature>
<feature type="transmembrane region" description="Helical" evidence="10">
    <location>
        <begin position="26"/>
        <end position="46"/>
    </location>
</feature>
<feature type="compositionally biased region" description="Low complexity" evidence="9">
    <location>
        <begin position="554"/>
        <end position="571"/>
    </location>
</feature>
<keyword evidence="4" id="KW-0677">Repeat</keyword>
<sequence>MSTTYRHQARARKVFKIYLKDGSGGWFLPVVLVIASVLTQAVTNVFDWWLSYWSDKFLEDGATGSWYQYVYAGLCMSVVALYLIRALLFATQAVRSSRHLHSVLVKGVMRAPVSFFDTTPVGRVLNRFTKDMDSIDLLLPRNIPQMLYRPVNRDLQRLESVSRSPIFAQFSETLNGVSTVRAYNQEGEFINRNNARLNDSSTAFYLMHVSNRWLGIRLEAMGTTMILAAALLIVFSKGSGGITIKGGVAGLVLTYTQQVTGYLTWTVRMGCEMEARITAVERAQEYADLTPEAPPIVDDYRPPQGWPESGAVKLSGIKMRYRPGLDLVLKGVSLDIKGGERIGIAGRTGSGKSSLMVTLFRIVEPCGGSLTIDGVDGLRVGLQDLRKAISIIPQDPVMFCGTIRDNLDPFGLSDDVTIWAALEAARLAHYVSGLEGKLEAEVSEGGENLSLGQRQLVCLARAVLRRNKILVMDEATANVDVDTDSLIQVGEFDTPANLVANPDSLLMAFIRQTGGGSSRRLVAIANNAATITTTTDADAGDETETRGLPDVVVAPGAATRAPGTPTAAPRASGLPPAPPRTPPAQPATAARTSMRTASPRPTE</sequence>
<dbReference type="Gene3D" id="3.40.50.300">
    <property type="entry name" value="P-loop containing nucleotide triphosphate hydrolases"/>
    <property type="match status" value="1"/>
</dbReference>
<dbReference type="STRING" id="2880.D8LMY7"/>
<dbReference type="EMBL" id="FN648608">
    <property type="protein sequence ID" value="CBN74788.1"/>
    <property type="molecule type" value="Genomic_DNA"/>
</dbReference>
<dbReference type="GO" id="GO:0016887">
    <property type="term" value="F:ATP hydrolysis activity"/>
    <property type="evidence" value="ECO:0007669"/>
    <property type="project" value="InterPro"/>
</dbReference>
<dbReference type="InterPro" id="IPR017871">
    <property type="entry name" value="ABC_transporter-like_CS"/>
</dbReference>
<dbReference type="Proteomes" id="UP000002630">
    <property type="component" value="Linkage Group LG15"/>
</dbReference>
<evidence type="ECO:0000259" key="11">
    <source>
        <dbReference type="PROSITE" id="PS50893"/>
    </source>
</evidence>
<keyword evidence="2" id="KW-0813">Transport</keyword>
<dbReference type="InterPro" id="IPR050173">
    <property type="entry name" value="ABC_transporter_C-like"/>
</dbReference>
<dbReference type="Pfam" id="PF00005">
    <property type="entry name" value="ABC_tran"/>
    <property type="match status" value="1"/>
</dbReference>
<feature type="transmembrane region" description="Helical" evidence="10">
    <location>
        <begin position="214"/>
        <end position="235"/>
    </location>
</feature>
<feature type="compositionally biased region" description="Low complexity" evidence="9">
    <location>
        <begin position="586"/>
        <end position="603"/>
    </location>
</feature>
<dbReference type="PROSITE" id="PS50929">
    <property type="entry name" value="ABC_TM1F"/>
    <property type="match status" value="1"/>
</dbReference>
<organism evidence="13 14">
    <name type="scientific">Ectocarpus siliculosus</name>
    <name type="common">Brown alga</name>
    <name type="synonym">Conferva siliculosa</name>
    <dbReference type="NCBI Taxonomy" id="2880"/>
    <lineage>
        <taxon>Eukaryota</taxon>
        <taxon>Sar</taxon>
        <taxon>Stramenopiles</taxon>
        <taxon>Ochrophyta</taxon>
        <taxon>PX clade</taxon>
        <taxon>Phaeophyceae</taxon>
        <taxon>Ectocarpales</taxon>
        <taxon>Ectocarpaceae</taxon>
        <taxon>Ectocarpus</taxon>
    </lineage>
</organism>
<evidence type="ECO:0000256" key="8">
    <source>
        <dbReference type="ARBA" id="ARBA00023136"/>
    </source>
</evidence>
<dbReference type="AlphaFoldDB" id="D8LMY7"/>
<name>D8LMY7_ECTSI</name>
<evidence type="ECO:0000256" key="5">
    <source>
        <dbReference type="ARBA" id="ARBA00022741"/>
    </source>
</evidence>
<feature type="region of interest" description="Disordered" evidence="9">
    <location>
        <begin position="553"/>
        <end position="603"/>
    </location>
</feature>
<dbReference type="GO" id="GO:0140359">
    <property type="term" value="F:ABC-type transporter activity"/>
    <property type="evidence" value="ECO:0007669"/>
    <property type="project" value="InterPro"/>
</dbReference>
<evidence type="ECO:0000256" key="7">
    <source>
        <dbReference type="ARBA" id="ARBA00022989"/>
    </source>
</evidence>
<dbReference type="eggNOG" id="KOG0054">
    <property type="taxonomic scope" value="Eukaryota"/>
</dbReference>